<evidence type="ECO:0000313" key="3">
    <source>
        <dbReference type="Proteomes" id="UP000027361"/>
    </source>
</evidence>
<dbReference type="InParanoid" id="A0A066V8L7"/>
<evidence type="ECO:0000313" key="2">
    <source>
        <dbReference type="EMBL" id="KDN38087.1"/>
    </source>
</evidence>
<dbReference type="EMBL" id="JMSN01000124">
    <property type="protein sequence ID" value="KDN38087.1"/>
    <property type="molecule type" value="Genomic_DNA"/>
</dbReference>
<dbReference type="HOGENOM" id="CLU_2028329_0_0_1"/>
<dbReference type="AlphaFoldDB" id="A0A066V8L7"/>
<name>A0A066V8L7_TILAU</name>
<reference evidence="2 3" key="1">
    <citation type="submission" date="2014-05" db="EMBL/GenBank/DDBJ databases">
        <title>Draft genome sequence of a rare smut relative, Tilletiaria anomala UBC 951.</title>
        <authorList>
            <consortium name="DOE Joint Genome Institute"/>
            <person name="Toome M."/>
            <person name="Kuo A."/>
            <person name="Henrissat B."/>
            <person name="Lipzen A."/>
            <person name="Tritt A."/>
            <person name="Yoshinaga Y."/>
            <person name="Zane M."/>
            <person name="Barry K."/>
            <person name="Grigoriev I.V."/>
            <person name="Spatafora J.W."/>
            <person name="Aimea M.C."/>
        </authorList>
    </citation>
    <scope>NUCLEOTIDE SEQUENCE [LARGE SCALE GENOMIC DNA]</scope>
    <source>
        <strain evidence="2 3">UBC 951</strain>
    </source>
</reference>
<dbReference type="Proteomes" id="UP000027361">
    <property type="component" value="Unassembled WGS sequence"/>
</dbReference>
<proteinExistence type="predicted"/>
<accession>A0A066V8L7</accession>
<gene>
    <name evidence="2" type="ORF">K437DRAFT_29769</name>
</gene>
<evidence type="ECO:0000256" key="1">
    <source>
        <dbReference type="SAM" id="MobiDB-lite"/>
    </source>
</evidence>
<organism evidence="2 3">
    <name type="scientific">Tilletiaria anomala (strain ATCC 24038 / CBS 436.72 / UBC 951)</name>
    <dbReference type="NCBI Taxonomy" id="1037660"/>
    <lineage>
        <taxon>Eukaryota</taxon>
        <taxon>Fungi</taxon>
        <taxon>Dikarya</taxon>
        <taxon>Basidiomycota</taxon>
        <taxon>Ustilaginomycotina</taxon>
        <taxon>Exobasidiomycetes</taxon>
        <taxon>Georgefischeriales</taxon>
        <taxon>Tilletiariaceae</taxon>
        <taxon>Tilletiaria</taxon>
    </lineage>
</organism>
<keyword evidence="3" id="KW-1185">Reference proteome</keyword>
<comment type="caution">
    <text evidence="2">The sequence shown here is derived from an EMBL/GenBank/DDBJ whole genome shotgun (WGS) entry which is preliminary data.</text>
</comment>
<sequence>MAVAVTAMAEARPSHLAPCLFSPLSFAHRIYVTSSLSRTFLLPSTQTAIPHTELQKCKLHRPKPAAHSLSESRSAFACTIAMLKSLYPSNSFPVHQPMKPPSQQRPSSGMHPKALPSSTHAP</sequence>
<dbReference type="GeneID" id="25267349"/>
<feature type="region of interest" description="Disordered" evidence="1">
    <location>
        <begin position="92"/>
        <end position="122"/>
    </location>
</feature>
<protein>
    <submittedName>
        <fullName evidence="2">Uncharacterized protein</fullName>
    </submittedName>
</protein>
<dbReference type="RefSeq" id="XP_013240592.1">
    <property type="nucleotide sequence ID" value="XM_013385138.1"/>
</dbReference>